<accession>A0AAV6GAU1</accession>
<dbReference type="AlphaFoldDB" id="A0AAV6GAU1"/>
<name>A0AAV6GAU1_9TELE</name>
<organism evidence="1 2">
    <name type="scientific">Alosa alosa</name>
    <name type="common">allis shad</name>
    <dbReference type="NCBI Taxonomy" id="278164"/>
    <lineage>
        <taxon>Eukaryota</taxon>
        <taxon>Metazoa</taxon>
        <taxon>Chordata</taxon>
        <taxon>Craniata</taxon>
        <taxon>Vertebrata</taxon>
        <taxon>Euteleostomi</taxon>
        <taxon>Actinopterygii</taxon>
        <taxon>Neopterygii</taxon>
        <taxon>Teleostei</taxon>
        <taxon>Clupei</taxon>
        <taxon>Clupeiformes</taxon>
        <taxon>Clupeoidei</taxon>
        <taxon>Clupeidae</taxon>
        <taxon>Alosa</taxon>
    </lineage>
</organism>
<evidence type="ECO:0000313" key="2">
    <source>
        <dbReference type="Proteomes" id="UP000823561"/>
    </source>
</evidence>
<dbReference type="Proteomes" id="UP000823561">
    <property type="component" value="Chromosome 12"/>
</dbReference>
<reference evidence="1" key="1">
    <citation type="submission" date="2020-10" db="EMBL/GenBank/DDBJ databases">
        <title>Chromosome-scale genome assembly of the Allis shad, Alosa alosa.</title>
        <authorList>
            <person name="Margot Z."/>
            <person name="Christophe K."/>
            <person name="Cabau C."/>
            <person name="Louis A."/>
            <person name="Berthelot C."/>
            <person name="Parey E."/>
            <person name="Roest Crollius H."/>
            <person name="Montfort J."/>
            <person name="Robinson-Rechavi M."/>
            <person name="Bucao C."/>
            <person name="Bouchez O."/>
            <person name="Gislard M."/>
            <person name="Lluch J."/>
            <person name="Milhes M."/>
            <person name="Lampietro C."/>
            <person name="Lopez Roques C."/>
            <person name="Donnadieu C."/>
            <person name="Braasch I."/>
            <person name="Desvignes T."/>
            <person name="Postlethwait J."/>
            <person name="Bobe J."/>
            <person name="Guiguen Y."/>
        </authorList>
    </citation>
    <scope>NUCLEOTIDE SEQUENCE</scope>
    <source>
        <strain evidence="1">M-15738</strain>
        <tissue evidence="1">Blood</tissue>
    </source>
</reference>
<dbReference type="EMBL" id="JADWDJ010000012">
    <property type="protein sequence ID" value="KAG5272234.1"/>
    <property type="molecule type" value="Genomic_DNA"/>
</dbReference>
<protein>
    <submittedName>
        <fullName evidence="1">Uncharacterized protein</fullName>
    </submittedName>
</protein>
<gene>
    <name evidence="1" type="ORF">AALO_G00163100</name>
</gene>
<comment type="caution">
    <text evidence="1">The sequence shown here is derived from an EMBL/GenBank/DDBJ whole genome shotgun (WGS) entry which is preliminary data.</text>
</comment>
<proteinExistence type="predicted"/>
<keyword evidence="2" id="KW-1185">Reference proteome</keyword>
<evidence type="ECO:0000313" key="1">
    <source>
        <dbReference type="EMBL" id="KAG5272234.1"/>
    </source>
</evidence>
<sequence>MLCKLGTELPWLRGGKVEPRKLPALVEDILKHRRQLLAMAMKSHEEALQATTNSNPNATVTVYCRSPLGESAPVSTETMLEVRNRPGPTDNAPTSHNKPTLQEITHAAGDMAVSAETALTPGSVPAVPCSTHTAAQVDPPGSGRALSEVHLAEAGPECLRSAGVKRRAGQTDTFIGADGKEVEEERAPPAGESPQCSAELPEDHWGKRQLFVPPCVLLPSKRPRTERGPDVTGDEEISDSEIETYIRTSAEIQDVLETQKWIIQEEQIKAQQKAN</sequence>